<gene>
    <name evidence="3" type="ORF">Psch_01246</name>
</gene>
<reference evidence="3 4" key="1">
    <citation type="journal article" date="2018" name="Environ. Microbiol.">
        <title>Novel energy conservation strategies and behaviour of Pelotomaculum schinkii driving syntrophic propionate catabolism.</title>
        <authorList>
            <person name="Hidalgo-Ahumada C.A.P."/>
            <person name="Nobu M.K."/>
            <person name="Narihiro T."/>
            <person name="Tamaki H."/>
            <person name="Liu W.T."/>
            <person name="Kamagata Y."/>
            <person name="Stams A.J.M."/>
            <person name="Imachi H."/>
            <person name="Sousa D.Z."/>
        </authorList>
    </citation>
    <scope>NUCLEOTIDE SEQUENCE [LARGE SCALE GENOMIC DNA]</scope>
    <source>
        <strain evidence="3 4">HH</strain>
    </source>
</reference>
<sequence>MNKLVTIAVLTVILLFVLATGAGASATGEPPADLKVKIEEVTTEQEFREVVDDFNSLPGPDAGAAEILLDGLKEENRIDAWNVVDALVKLMTDEQVSQLAKDINTYDQDNISRYLVSVLLARINSPADLTSALVSLQDGYFSGGYLQFMEQIWPRIITDPADAARWLDETYVKLNNPAARESFVNAVGVVAQKQNSGVNRSAIIDWLWRTQEKEADYVYRYNQLVTLYRLGETRALDAIDGFYPGIASDQNRAGLIRSMADIMRWRQEELDQDKLIDWLWKVAGTDVSPYCRQTALAALYLDLGQEKALQQFVHDTDQNGLAALNQEGQVFQINSDWQLLKDISQKYPQSYLGRGIKAYEEVRGKPYFEIDRPEEQFTAAWTPPYGDEEYEPDREIPGWEKFLADYSRHPAADDAAYRLARCYEIRGRFADAVSMMQKARFLPDGDMRYAADGRLVYILDVRMNYDQLKALSSETLAPPLDTLVNYALAVGEIRRDHYASAALILEELLKQPEDPASGPYILPFSRLNVDHQYDFRGAVEKQLAAVKELAGLQAQWEESKDPADLYSLAASIFHNEMLYYSHLWAGNRQYYNWLGNINATGQGHAPAEMAAFAREMINYNHSLPYFQQVYREPSSAPELKARALYSTGLCYIGLDEWGDDALFAFNLPELVKRITSTYQQFVREYPESSMADDALLALGAYTGDAAYVQKIFEDYPDSDVLEKAKNLLKDMESPYYRPGSRYGWSAPFKIMSREDQNLPQEIRDWVDANVLQPFTGSKTMGEWSYLLVAAGEKPTAGYCVGITGISGRADKITVYYQVDGPQPGLLAAQALTHPYILIRIPANEAAVEFIEVS</sequence>
<comment type="caution">
    <text evidence="3">The sequence shown here is derived from an EMBL/GenBank/DDBJ whole genome shotgun (WGS) entry which is preliminary data.</text>
</comment>
<dbReference type="AlphaFoldDB" id="A0A4Y7RFY8"/>
<feature type="chain" id="PRO_5021317616" description="PrcB C-terminal domain-containing protein" evidence="1">
    <location>
        <begin position="25"/>
        <end position="853"/>
    </location>
</feature>
<evidence type="ECO:0000256" key="1">
    <source>
        <dbReference type="SAM" id="SignalP"/>
    </source>
</evidence>
<dbReference type="InterPro" id="IPR025748">
    <property type="entry name" value="PrcB_C_dom"/>
</dbReference>
<dbReference type="RefSeq" id="WP_190239525.1">
    <property type="nucleotide sequence ID" value="NZ_QFGA01000001.1"/>
</dbReference>
<evidence type="ECO:0000259" key="2">
    <source>
        <dbReference type="Pfam" id="PF14343"/>
    </source>
</evidence>
<accession>A0A4Y7RFY8</accession>
<evidence type="ECO:0000313" key="3">
    <source>
        <dbReference type="EMBL" id="TEB07691.1"/>
    </source>
</evidence>
<protein>
    <recommendedName>
        <fullName evidence="2">PrcB C-terminal domain-containing protein</fullName>
    </recommendedName>
</protein>
<organism evidence="3 4">
    <name type="scientific">Pelotomaculum schinkii</name>
    <dbReference type="NCBI Taxonomy" id="78350"/>
    <lineage>
        <taxon>Bacteria</taxon>
        <taxon>Bacillati</taxon>
        <taxon>Bacillota</taxon>
        <taxon>Clostridia</taxon>
        <taxon>Eubacteriales</taxon>
        <taxon>Desulfotomaculaceae</taxon>
        <taxon>Pelotomaculum</taxon>
    </lineage>
</organism>
<feature type="signal peptide" evidence="1">
    <location>
        <begin position="1"/>
        <end position="24"/>
    </location>
</feature>
<dbReference type="InterPro" id="IPR011030">
    <property type="entry name" value="Lipovitellin_superhlx_dom"/>
</dbReference>
<proteinExistence type="predicted"/>
<dbReference type="SUPFAM" id="SSF48431">
    <property type="entry name" value="Lipovitellin-phosvitin complex, superhelical domain"/>
    <property type="match status" value="1"/>
</dbReference>
<feature type="domain" description="PrcB C-terminal" evidence="2">
    <location>
        <begin position="785"/>
        <end position="841"/>
    </location>
</feature>
<evidence type="ECO:0000313" key="4">
    <source>
        <dbReference type="Proteomes" id="UP000298324"/>
    </source>
</evidence>
<keyword evidence="1" id="KW-0732">Signal</keyword>
<dbReference type="Gene3D" id="1.25.40.10">
    <property type="entry name" value="Tetratricopeptide repeat domain"/>
    <property type="match status" value="2"/>
</dbReference>
<dbReference type="Proteomes" id="UP000298324">
    <property type="component" value="Unassembled WGS sequence"/>
</dbReference>
<name>A0A4Y7RFY8_9FIRM</name>
<dbReference type="EMBL" id="QFGA01000001">
    <property type="protein sequence ID" value="TEB07691.1"/>
    <property type="molecule type" value="Genomic_DNA"/>
</dbReference>
<keyword evidence="4" id="KW-1185">Reference proteome</keyword>
<dbReference type="Pfam" id="PF14343">
    <property type="entry name" value="PrcB_C"/>
    <property type="match status" value="1"/>
</dbReference>
<dbReference type="InterPro" id="IPR011990">
    <property type="entry name" value="TPR-like_helical_dom_sf"/>
</dbReference>